<sequence>MNVGNEPAQQRAPGGGGGEGGRPGVRLFRRLIEDVRHGADLAQLADSAPRRWSDALLAETRFHLAGMMNAVELAIGLHVSDARVESMLAELGPGYARHAIEEELEILSPELLGHLRRRAAVAMLLRQNDGSGAPVSIAAVDPGAGNDRYLDALAALGIAERRWSAPMLLDAPMRPDLPAEHFHDLAWTVAALLIRGCEADAAAGDQGLFRALVQATERLIARHDEGRGAFALAQLCARSLTRASRLALAPAALVDARLLLFAALAEGEIGLSIEQVIEALIDPLDEPRHAVLRLMNIDDAVAFRTMELLAPLTGAAARGDIGLAEFVEDYRLFDAAKAVAWLMRVSSPPALVEKLALMERAQ</sequence>
<organism evidence="2 3">
    <name type="scientific">Sphingobium nicotianae</name>
    <dbReference type="NCBI Taxonomy" id="2782607"/>
    <lineage>
        <taxon>Bacteria</taxon>
        <taxon>Pseudomonadati</taxon>
        <taxon>Pseudomonadota</taxon>
        <taxon>Alphaproteobacteria</taxon>
        <taxon>Sphingomonadales</taxon>
        <taxon>Sphingomonadaceae</taxon>
        <taxon>Sphingobium</taxon>
    </lineage>
</organism>
<dbReference type="AlphaFoldDB" id="A0A9X1AIE0"/>
<feature type="compositionally biased region" description="Low complexity" evidence="1">
    <location>
        <begin position="1"/>
        <end position="12"/>
    </location>
</feature>
<comment type="caution">
    <text evidence="2">The sequence shown here is derived from an EMBL/GenBank/DDBJ whole genome shotgun (WGS) entry which is preliminary data.</text>
</comment>
<feature type="region of interest" description="Disordered" evidence="1">
    <location>
        <begin position="1"/>
        <end position="23"/>
    </location>
</feature>
<evidence type="ECO:0008006" key="4">
    <source>
        <dbReference type="Google" id="ProtNLM"/>
    </source>
</evidence>
<gene>
    <name evidence="2" type="ORF">KK488_02595</name>
</gene>
<dbReference type="EMBL" id="JAHGAW010000001">
    <property type="protein sequence ID" value="MBT2185827.1"/>
    <property type="molecule type" value="Genomic_DNA"/>
</dbReference>
<dbReference type="RefSeq" id="WP_214621547.1">
    <property type="nucleotide sequence ID" value="NZ_JAHGAW010000001.1"/>
</dbReference>
<keyword evidence="3" id="KW-1185">Reference proteome</keyword>
<accession>A0A9X1AIE0</accession>
<evidence type="ECO:0000256" key="1">
    <source>
        <dbReference type="SAM" id="MobiDB-lite"/>
    </source>
</evidence>
<feature type="compositionally biased region" description="Gly residues" evidence="1">
    <location>
        <begin position="13"/>
        <end position="23"/>
    </location>
</feature>
<dbReference type="Proteomes" id="UP001138757">
    <property type="component" value="Unassembled WGS sequence"/>
</dbReference>
<reference evidence="2" key="1">
    <citation type="submission" date="2021-05" db="EMBL/GenBank/DDBJ databases">
        <title>Genome of Sphingobium sp. strain.</title>
        <authorList>
            <person name="Fan R."/>
        </authorList>
    </citation>
    <scope>NUCLEOTIDE SEQUENCE</scope>
    <source>
        <strain evidence="2">H33</strain>
    </source>
</reference>
<proteinExistence type="predicted"/>
<evidence type="ECO:0000313" key="2">
    <source>
        <dbReference type="EMBL" id="MBT2185827.1"/>
    </source>
</evidence>
<name>A0A9X1AIE0_9SPHN</name>
<evidence type="ECO:0000313" key="3">
    <source>
        <dbReference type="Proteomes" id="UP001138757"/>
    </source>
</evidence>
<protein>
    <recommendedName>
        <fullName evidence="4">DUF2336 domain-containing protein</fullName>
    </recommendedName>
</protein>